<dbReference type="GO" id="GO:0051087">
    <property type="term" value="F:protein-folding chaperone binding"/>
    <property type="evidence" value="ECO:0007669"/>
    <property type="project" value="InterPro"/>
</dbReference>
<dbReference type="AlphaFoldDB" id="A0A1F4Y3K1"/>
<dbReference type="PRINTS" id="PR00773">
    <property type="entry name" value="GRPEPROTEIN"/>
</dbReference>
<comment type="function">
    <text evidence="3">Participates actively in the response to hyperosmotic and heat shock by preventing the aggregation of stress-denatured proteins, in association with DnaK and GrpE. It is the nucleotide exchange factor for DnaK and may function as a thermosensor. Unfolded proteins bind initially to DnaJ; upon interaction with the DnaJ-bound protein, DnaK hydrolyzes its bound ATP, resulting in the formation of a stable complex. GrpE releases ADP from DnaK; ATP binding to DnaK triggers the release of the substrate protein, thus completing the reaction cycle. Several rounds of ATP-dependent interactions between DnaJ, DnaK and GrpE are required for fully efficient folding.</text>
</comment>
<dbReference type="InterPro" id="IPR009012">
    <property type="entry name" value="GrpE_head"/>
</dbReference>
<evidence type="ECO:0000256" key="4">
    <source>
        <dbReference type="RuleBase" id="RU004478"/>
    </source>
</evidence>
<protein>
    <recommendedName>
        <fullName evidence="3">Protein GrpE</fullName>
    </recommendedName>
    <alternativeName>
        <fullName evidence="3">HSP-70 cofactor</fullName>
    </alternativeName>
</protein>
<dbReference type="Gene3D" id="2.30.22.10">
    <property type="entry name" value="Head domain of nucleotide exchange factor GrpE"/>
    <property type="match status" value="1"/>
</dbReference>
<dbReference type="STRING" id="1797247.A2419_02135"/>
<name>A0A1F4Y3K1_9BACT</name>
<evidence type="ECO:0000256" key="1">
    <source>
        <dbReference type="ARBA" id="ARBA00009054"/>
    </source>
</evidence>
<dbReference type="Pfam" id="PF01025">
    <property type="entry name" value="GrpE"/>
    <property type="match status" value="1"/>
</dbReference>
<dbReference type="InterPro" id="IPR013805">
    <property type="entry name" value="GrpE_CC"/>
</dbReference>
<keyword evidence="2 3" id="KW-0143">Chaperone</keyword>
<reference evidence="5 6" key="1">
    <citation type="journal article" date="2016" name="Nat. Commun.">
        <title>Thousands of microbial genomes shed light on interconnected biogeochemical processes in an aquifer system.</title>
        <authorList>
            <person name="Anantharaman K."/>
            <person name="Brown C.T."/>
            <person name="Hug L.A."/>
            <person name="Sharon I."/>
            <person name="Castelle C.J."/>
            <person name="Probst A.J."/>
            <person name="Thomas B.C."/>
            <person name="Singh A."/>
            <person name="Wilkins M.J."/>
            <person name="Karaoz U."/>
            <person name="Brodie E.L."/>
            <person name="Williams K.H."/>
            <person name="Hubbard S.S."/>
            <person name="Banfield J.F."/>
        </authorList>
    </citation>
    <scope>NUCLEOTIDE SEQUENCE [LARGE SCALE GENOMIC DNA]</scope>
</reference>
<comment type="subcellular location">
    <subcellularLocation>
        <location evidence="3">Cytoplasm</location>
    </subcellularLocation>
</comment>
<dbReference type="EMBL" id="MEXB01000008">
    <property type="protein sequence ID" value="OGC88519.1"/>
    <property type="molecule type" value="Genomic_DNA"/>
</dbReference>
<dbReference type="HAMAP" id="MF_01151">
    <property type="entry name" value="GrpE"/>
    <property type="match status" value="1"/>
</dbReference>
<evidence type="ECO:0000256" key="2">
    <source>
        <dbReference type="ARBA" id="ARBA00023186"/>
    </source>
</evidence>
<dbReference type="GO" id="GO:0006457">
    <property type="term" value="P:protein folding"/>
    <property type="evidence" value="ECO:0007669"/>
    <property type="project" value="InterPro"/>
</dbReference>
<comment type="subunit">
    <text evidence="3">Homodimer.</text>
</comment>
<dbReference type="Gene3D" id="3.90.20.20">
    <property type="match status" value="1"/>
</dbReference>
<dbReference type="PANTHER" id="PTHR21237:SF23">
    <property type="entry name" value="GRPE PROTEIN HOMOLOG, MITOCHONDRIAL"/>
    <property type="match status" value="1"/>
</dbReference>
<keyword evidence="3" id="KW-0963">Cytoplasm</keyword>
<dbReference type="GO" id="GO:0042803">
    <property type="term" value="F:protein homodimerization activity"/>
    <property type="evidence" value="ECO:0007669"/>
    <property type="project" value="InterPro"/>
</dbReference>
<evidence type="ECO:0000256" key="3">
    <source>
        <dbReference type="HAMAP-Rule" id="MF_01151"/>
    </source>
</evidence>
<dbReference type="GO" id="GO:0005737">
    <property type="term" value="C:cytoplasm"/>
    <property type="evidence" value="ECO:0007669"/>
    <property type="project" value="UniProtKB-SubCell"/>
</dbReference>
<evidence type="ECO:0000313" key="5">
    <source>
        <dbReference type="EMBL" id="OGC88519.1"/>
    </source>
</evidence>
<dbReference type="SUPFAM" id="SSF58014">
    <property type="entry name" value="Coiled-coil domain of nucleotide exchange factor GrpE"/>
    <property type="match status" value="1"/>
</dbReference>
<comment type="caution">
    <text evidence="5">The sequence shown here is derived from an EMBL/GenBank/DDBJ whole genome shotgun (WGS) entry which is preliminary data.</text>
</comment>
<gene>
    <name evidence="3" type="primary">grpE</name>
    <name evidence="5" type="ORF">A2419_02135</name>
</gene>
<dbReference type="Proteomes" id="UP000176568">
    <property type="component" value="Unassembled WGS sequence"/>
</dbReference>
<dbReference type="InterPro" id="IPR000740">
    <property type="entry name" value="GrpE"/>
</dbReference>
<keyword evidence="3" id="KW-0346">Stress response</keyword>
<sequence>MLDGSDEEFIQEDEDQSPAAIKKLREKLATAIQEKQEYLDGWQRARADFVNFKKEEALLLADKEDRIKAEFVEALLPSLDSFEMALKHNPSDELALVEKQLISSLQKMGVERFGAEGEAYDHYKHEALAQQGDGETVRSVERSGYKVGERIIRPAQVII</sequence>
<comment type="similarity">
    <text evidence="1 3 4">Belongs to the GrpE family.</text>
</comment>
<dbReference type="CDD" id="cd00446">
    <property type="entry name" value="GrpE"/>
    <property type="match status" value="1"/>
</dbReference>
<dbReference type="PANTHER" id="PTHR21237">
    <property type="entry name" value="GRPE PROTEIN"/>
    <property type="match status" value="1"/>
</dbReference>
<accession>A0A1F4Y3K1</accession>
<dbReference type="GO" id="GO:0051082">
    <property type="term" value="F:unfolded protein binding"/>
    <property type="evidence" value="ECO:0007669"/>
    <property type="project" value="TreeGrafter"/>
</dbReference>
<dbReference type="GO" id="GO:0000774">
    <property type="term" value="F:adenyl-nucleotide exchange factor activity"/>
    <property type="evidence" value="ECO:0007669"/>
    <property type="project" value="InterPro"/>
</dbReference>
<proteinExistence type="inferred from homology"/>
<evidence type="ECO:0000313" key="6">
    <source>
        <dbReference type="Proteomes" id="UP000176568"/>
    </source>
</evidence>
<dbReference type="SUPFAM" id="SSF51064">
    <property type="entry name" value="Head domain of nucleotide exchange factor GrpE"/>
    <property type="match status" value="1"/>
</dbReference>
<organism evidence="5 6">
    <name type="scientific">Candidatus Adlerbacteria bacterium RIFOXYC1_FULL_48_26</name>
    <dbReference type="NCBI Taxonomy" id="1797247"/>
    <lineage>
        <taxon>Bacteria</taxon>
        <taxon>Candidatus Adleribacteriota</taxon>
    </lineage>
</organism>